<proteinExistence type="predicted"/>
<evidence type="ECO:0000313" key="1">
    <source>
        <dbReference type="EMBL" id="KAJ4721092.1"/>
    </source>
</evidence>
<accession>A0ACC1YCL7</accession>
<reference evidence="1 2" key="1">
    <citation type="journal article" date="2023" name="Science">
        <title>Complex scaffold remodeling in plant triterpene biosynthesis.</title>
        <authorList>
            <person name="De La Pena R."/>
            <person name="Hodgson H."/>
            <person name="Liu J.C."/>
            <person name="Stephenson M.J."/>
            <person name="Martin A.C."/>
            <person name="Owen C."/>
            <person name="Harkess A."/>
            <person name="Leebens-Mack J."/>
            <person name="Jimenez L.E."/>
            <person name="Osbourn A."/>
            <person name="Sattely E.S."/>
        </authorList>
    </citation>
    <scope>NUCLEOTIDE SEQUENCE [LARGE SCALE GENOMIC DNA]</scope>
    <source>
        <strain evidence="2">cv. JPN11</strain>
        <tissue evidence="1">Leaf</tissue>
    </source>
</reference>
<sequence length="330" mass="37248">MSTQSQRQRYRIGYALSPKKEQSLIQPSLVTKATERGIDLIRIDPNKSLIEQAPFDCVIHKLYGIDWAQQLRQFSSQNPNVPIIDSPESIARVHNRVSMLDMATELKIDFENEKFSVPNQVVVTKTDILTGDNAIEEMKLRFPVIAKPLLADGSDDSHKMYLIFDNEGLKSLTTPIVLQEFVNHGGVVFKVYVAGLNVKCVKRKSLPDISEEKMKTLKGSLPFSRISNLIDNDKKNETDNCSYEIDLEKVEMPSESFVMESARAMREALGLNLFNYDVIRDATNGNRYLVIDINYFPGYAKLPGYELILTDFFLDLVNKKSAPGVTGGDE</sequence>
<evidence type="ECO:0000313" key="2">
    <source>
        <dbReference type="Proteomes" id="UP001164539"/>
    </source>
</evidence>
<gene>
    <name evidence="1" type="ORF">OWV82_008816</name>
</gene>
<protein>
    <submittedName>
        <fullName evidence="1">Inositol-tetrakisphosphate 1-kinase</fullName>
    </submittedName>
</protein>
<comment type="caution">
    <text evidence="1">The sequence shown here is derived from an EMBL/GenBank/DDBJ whole genome shotgun (WGS) entry which is preliminary data.</text>
</comment>
<organism evidence="1 2">
    <name type="scientific">Melia azedarach</name>
    <name type="common">Chinaberry tree</name>
    <dbReference type="NCBI Taxonomy" id="155640"/>
    <lineage>
        <taxon>Eukaryota</taxon>
        <taxon>Viridiplantae</taxon>
        <taxon>Streptophyta</taxon>
        <taxon>Embryophyta</taxon>
        <taxon>Tracheophyta</taxon>
        <taxon>Spermatophyta</taxon>
        <taxon>Magnoliopsida</taxon>
        <taxon>eudicotyledons</taxon>
        <taxon>Gunneridae</taxon>
        <taxon>Pentapetalae</taxon>
        <taxon>rosids</taxon>
        <taxon>malvids</taxon>
        <taxon>Sapindales</taxon>
        <taxon>Meliaceae</taxon>
        <taxon>Melia</taxon>
    </lineage>
</organism>
<keyword evidence="2" id="KW-1185">Reference proteome</keyword>
<name>A0ACC1YCL7_MELAZ</name>
<dbReference type="Proteomes" id="UP001164539">
    <property type="component" value="Chromosome 4"/>
</dbReference>
<dbReference type="EMBL" id="CM051397">
    <property type="protein sequence ID" value="KAJ4721092.1"/>
    <property type="molecule type" value="Genomic_DNA"/>
</dbReference>